<dbReference type="AlphaFoldDB" id="A0A2T6B8J8"/>
<dbReference type="Proteomes" id="UP000244224">
    <property type="component" value="Unassembled WGS sequence"/>
</dbReference>
<evidence type="ECO:0000313" key="1">
    <source>
        <dbReference type="EMBL" id="PTX52384.1"/>
    </source>
</evidence>
<protein>
    <submittedName>
        <fullName evidence="1">Uncharacterized protein</fullName>
    </submittedName>
</protein>
<comment type="caution">
    <text evidence="1">The sequence shown here is derived from an EMBL/GenBank/DDBJ whole genome shotgun (WGS) entry which is preliminary data.</text>
</comment>
<reference evidence="1 2" key="1">
    <citation type="submission" date="2018-04" db="EMBL/GenBank/DDBJ databases">
        <title>Genomic Encyclopedia of Archaeal and Bacterial Type Strains, Phase II (KMG-II): from individual species to whole genera.</title>
        <authorList>
            <person name="Goeker M."/>
        </authorList>
    </citation>
    <scope>NUCLEOTIDE SEQUENCE [LARGE SCALE GENOMIC DNA]</scope>
    <source>
        <strain evidence="1 2">DSM 21823</strain>
    </source>
</reference>
<keyword evidence="2" id="KW-1185">Reference proteome</keyword>
<name>A0A2T6B8J8_9RHOB</name>
<proteinExistence type="predicted"/>
<accession>A0A2T6B8J8</accession>
<dbReference type="EMBL" id="QBKP01000002">
    <property type="protein sequence ID" value="PTX52384.1"/>
    <property type="molecule type" value="Genomic_DNA"/>
</dbReference>
<sequence>MTRFDDLAASEVRSETDALLLVHHATREWGFDPAELAPFTHFGTRAAARQRMFEWGGARLISGLLDIRRPLYLPDLNDNHGLDRLLGLLAVSEAGAAFGPEVRGRLLAHEEETGEGFDLLALELRAAGYDGIGYRNRHEDPGSMSWMIIAPDQLRLVRDGPIEGSLDPWEHDLDAFIGPSLVLPVFEIDGRCGAYDHLWEALEAEGVDLPDLARSPDGWTVRWLPDWEPPGTMGLLGPDGAARGFYMGGQLWVDPEARGAGRSALLIGAAADLLGDVPTQNRDGLGFSPAGHAAHLSAWRRIRATAVENGYLDLEGDDPSP</sequence>
<organism evidence="1 2">
    <name type="scientific">Gemmobacter caeni</name>
    <dbReference type="NCBI Taxonomy" id="589035"/>
    <lineage>
        <taxon>Bacteria</taxon>
        <taxon>Pseudomonadati</taxon>
        <taxon>Pseudomonadota</taxon>
        <taxon>Alphaproteobacteria</taxon>
        <taxon>Rhodobacterales</taxon>
        <taxon>Paracoccaceae</taxon>
        <taxon>Gemmobacter</taxon>
    </lineage>
</organism>
<gene>
    <name evidence="1" type="ORF">C8N34_102163</name>
</gene>
<evidence type="ECO:0000313" key="2">
    <source>
        <dbReference type="Proteomes" id="UP000244224"/>
    </source>
</evidence>